<dbReference type="OrthoDB" id="687186at2759"/>
<dbReference type="Gene3D" id="1.10.10.60">
    <property type="entry name" value="Homeodomain-like"/>
    <property type="match status" value="1"/>
</dbReference>
<dbReference type="Proteomes" id="UP000636709">
    <property type="component" value="Unassembled WGS sequence"/>
</dbReference>
<feature type="region of interest" description="Disordered" evidence="1">
    <location>
        <begin position="217"/>
        <end position="265"/>
    </location>
</feature>
<protein>
    <recommendedName>
        <fullName evidence="4">Myb-like domain-containing protein</fullName>
    </recommendedName>
</protein>
<feature type="compositionally biased region" description="Low complexity" evidence="1">
    <location>
        <begin position="45"/>
        <end position="54"/>
    </location>
</feature>
<feature type="compositionally biased region" description="Low complexity" evidence="1">
    <location>
        <begin position="219"/>
        <end position="229"/>
    </location>
</feature>
<sequence>MEKEESTRLAPAEKKGHPPPRNFTSGTARAAARVSVKVPPPTPRPAVGAAAAAAAHRRPPASACAHRHLLPPKENALPSVITPPHHAVLHHHHRIGIAIPARSRSSTRARTTMARLPSPSPPPPPPPPARRVPPPCWTPDETLAVARAYTARRLAVGREHLTCADWAAVAAAAPSKTARQCRHKVEKLRRRLRSSRRRPCPLLDAIDLLDGPSAAPFFSKSQSRSSSLSPSPPPAVSPPSPPSPTSSPPRKRRREDAGDEDGLGDVVGALRAIGEGFLRAEERRMEAARETQRMRMEMALRQLDAQRRLMDAFVGCIVDALE</sequence>
<evidence type="ECO:0000313" key="2">
    <source>
        <dbReference type="EMBL" id="KAF8687860.1"/>
    </source>
</evidence>
<proteinExistence type="predicted"/>
<feature type="region of interest" description="Disordered" evidence="1">
    <location>
        <begin position="1"/>
        <end position="54"/>
    </location>
</feature>
<dbReference type="AlphaFoldDB" id="A0A835B4V0"/>
<feature type="compositionally biased region" description="Pro residues" evidence="1">
    <location>
        <begin position="118"/>
        <end position="136"/>
    </location>
</feature>
<dbReference type="PANTHER" id="PTHR31307">
    <property type="entry name" value="TRIHELIX TRANSCRIPTION FACTOR ASIL2"/>
    <property type="match status" value="1"/>
</dbReference>
<comment type="caution">
    <text evidence="2">The sequence shown here is derived from an EMBL/GenBank/DDBJ whole genome shotgun (WGS) entry which is preliminary data.</text>
</comment>
<name>A0A835B4V0_9POAL</name>
<accession>A0A835B4V0</accession>
<evidence type="ECO:0000313" key="3">
    <source>
        <dbReference type="Proteomes" id="UP000636709"/>
    </source>
</evidence>
<evidence type="ECO:0008006" key="4">
    <source>
        <dbReference type="Google" id="ProtNLM"/>
    </source>
</evidence>
<reference evidence="2" key="1">
    <citation type="submission" date="2020-07" db="EMBL/GenBank/DDBJ databases">
        <title>Genome sequence and genetic diversity analysis of an under-domesticated orphan crop, white fonio (Digitaria exilis).</title>
        <authorList>
            <person name="Bennetzen J.L."/>
            <person name="Chen S."/>
            <person name="Ma X."/>
            <person name="Wang X."/>
            <person name="Yssel A.E.J."/>
            <person name="Chaluvadi S.R."/>
            <person name="Johnson M."/>
            <person name="Gangashetty P."/>
            <person name="Hamidou F."/>
            <person name="Sanogo M.D."/>
            <person name="Zwaenepoel A."/>
            <person name="Wallace J."/>
            <person name="Van De Peer Y."/>
            <person name="Van Deynze A."/>
        </authorList>
    </citation>
    <scope>NUCLEOTIDE SEQUENCE</scope>
    <source>
        <tissue evidence="2">Leaves</tissue>
    </source>
</reference>
<feature type="region of interest" description="Disordered" evidence="1">
    <location>
        <begin position="103"/>
        <end position="136"/>
    </location>
</feature>
<dbReference type="PANTHER" id="PTHR31307:SF41">
    <property type="entry name" value="FRIGIDA INTERACTING PROTEIN 2"/>
    <property type="match status" value="1"/>
</dbReference>
<feature type="compositionally biased region" description="Pro residues" evidence="1">
    <location>
        <begin position="230"/>
        <end position="247"/>
    </location>
</feature>
<feature type="compositionally biased region" description="Basic and acidic residues" evidence="1">
    <location>
        <begin position="1"/>
        <end position="16"/>
    </location>
</feature>
<organism evidence="2 3">
    <name type="scientific">Digitaria exilis</name>
    <dbReference type="NCBI Taxonomy" id="1010633"/>
    <lineage>
        <taxon>Eukaryota</taxon>
        <taxon>Viridiplantae</taxon>
        <taxon>Streptophyta</taxon>
        <taxon>Embryophyta</taxon>
        <taxon>Tracheophyta</taxon>
        <taxon>Spermatophyta</taxon>
        <taxon>Magnoliopsida</taxon>
        <taxon>Liliopsida</taxon>
        <taxon>Poales</taxon>
        <taxon>Poaceae</taxon>
        <taxon>PACMAD clade</taxon>
        <taxon>Panicoideae</taxon>
        <taxon>Panicodae</taxon>
        <taxon>Paniceae</taxon>
        <taxon>Anthephorinae</taxon>
        <taxon>Digitaria</taxon>
    </lineage>
</organism>
<gene>
    <name evidence="2" type="ORF">HU200_042553</name>
</gene>
<feature type="compositionally biased region" description="Low complexity" evidence="1">
    <location>
        <begin position="103"/>
        <end position="117"/>
    </location>
</feature>
<dbReference type="EMBL" id="JACEFO010002053">
    <property type="protein sequence ID" value="KAF8687860.1"/>
    <property type="molecule type" value="Genomic_DNA"/>
</dbReference>
<keyword evidence="3" id="KW-1185">Reference proteome</keyword>
<dbReference type="InterPro" id="IPR044823">
    <property type="entry name" value="ASIL1/2-like"/>
</dbReference>
<evidence type="ECO:0000256" key="1">
    <source>
        <dbReference type="SAM" id="MobiDB-lite"/>
    </source>
</evidence>